<organism evidence="1 2">
    <name type="scientific">Tetranychus urticae</name>
    <name type="common">Two-spotted spider mite</name>
    <dbReference type="NCBI Taxonomy" id="32264"/>
    <lineage>
        <taxon>Eukaryota</taxon>
        <taxon>Metazoa</taxon>
        <taxon>Ecdysozoa</taxon>
        <taxon>Arthropoda</taxon>
        <taxon>Chelicerata</taxon>
        <taxon>Arachnida</taxon>
        <taxon>Acari</taxon>
        <taxon>Acariformes</taxon>
        <taxon>Trombidiformes</taxon>
        <taxon>Prostigmata</taxon>
        <taxon>Eleutherengona</taxon>
        <taxon>Raphignathae</taxon>
        <taxon>Tetranychoidea</taxon>
        <taxon>Tetranychidae</taxon>
        <taxon>Tetranychus</taxon>
    </lineage>
</organism>
<evidence type="ECO:0000313" key="1">
    <source>
        <dbReference type="EnsemblMetazoa" id="tetur15g02920.1"/>
    </source>
</evidence>
<reference evidence="1" key="2">
    <citation type="submission" date="2015-06" db="UniProtKB">
        <authorList>
            <consortium name="EnsemblMetazoa"/>
        </authorList>
    </citation>
    <scope>IDENTIFICATION</scope>
</reference>
<sequence length="92" mass="10732">MDYLMAAHKLITDTRNCDAPGRLKIYLDPEGTFNLKKQVCQWMKDVFKLQPCQVDHLYLIRLQGNQTNLQLEMKVKLGQVRLKALIYQHLSG</sequence>
<reference evidence="2" key="1">
    <citation type="submission" date="2011-08" db="EMBL/GenBank/DDBJ databases">
        <authorList>
            <person name="Rombauts S."/>
        </authorList>
    </citation>
    <scope>NUCLEOTIDE SEQUENCE</scope>
    <source>
        <strain evidence="2">London</strain>
    </source>
</reference>
<protein>
    <submittedName>
        <fullName evidence="1">Uncharacterized protein</fullName>
    </submittedName>
</protein>
<accession>T1KMU5</accession>
<keyword evidence="2" id="KW-1185">Reference proteome</keyword>
<dbReference type="AlphaFoldDB" id="T1KMU5"/>
<name>T1KMU5_TETUR</name>
<dbReference type="HOGENOM" id="CLU_2416138_0_0_1"/>
<dbReference type="EMBL" id="CAEY01000249">
    <property type="status" value="NOT_ANNOTATED_CDS"/>
    <property type="molecule type" value="Genomic_DNA"/>
</dbReference>
<dbReference type="Proteomes" id="UP000015104">
    <property type="component" value="Unassembled WGS sequence"/>
</dbReference>
<evidence type="ECO:0000313" key="2">
    <source>
        <dbReference type="Proteomes" id="UP000015104"/>
    </source>
</evidence>
<proteinExistence type="predicted"/>
<dbReference type="EnsemblMetazoa" id="tetur15g02920.1">
    <property type="protein sequence ID" value="tetur15g02920.1"/>
    <property type="gene ID" value="tetur15g02920"/>
</dbReference>